<reference evidence="1 2" key="1">
    <citation type="submission" date="2020-02" db="EMBL/GenBank/DDBJ databases">
        <title>A chromosome-scale genome assembly of the black bullhead catfish (Ameiurus melas).</title>
        <authorList>
            <person name="Wen M."/>
            <person name="Zham M."/>
            <person name="Cabau C."/>
            <person name="Klopp C."/>
            <person name="Donnadieu C."/>
            <person name="Roques C."/>
            <person name="Bouchez O."/>
            <person name="Lampietro C."/>
            <person name="Jouanno E."/>
            <person name="Herpin A."/>
            <person name="Louis A."/>
            <person name="Berthelot C."/>
            <person name="Parey E."/>
            <person name="Roest-Crollius H."/>
            <person name="Braasch I."/>
            <person name="Postlethwait J."/>
            <person name="Robinson-Rechavi M."/>
            <person name="Echchiki A."/>
            <person name="Begum T."/>
            <person name="Montfort J."/>
            <person name="Schartl M."/>
            <person name="Bobe J."/>
            <person name="Guiguen Y."/>
        </authorList>
    </citation>
    <scope>NUCLEOTIDE SEQUENCE [LARGE SCALE GENOMIC DNA]</scope>
    <source>
        <strain evidence="1">M_S1</strain>
        <tissue evidence="1">Blood</tissue>
    </source>
</reference>
<organism evidence="1 2">
    <name type="scientific">Ameiurus melas</name>
    <name type="common">Black bullhead</name>
    <name type="synonym">Silurus melas</name>
    <dbReference type="NCBI Taxonomy" id="219545"/>
    <lineage>
        <taxon>Eukaryota</taxon>
        <taxon>Metazoa</taxon>
        <taxon>Chordata</taxon>
        <taxon>Craniata</taxon>
        <taxon>Vertebrata</taxon>
        <taxon>Euteleostomi</taxon>
        <taxon>Actinopterygii</taxon>
        <taxon>Neopterygii</taxon>
        <taxon>Teleostei</taxon>
        <taxon>Ostariophysi</taxon>
        <taxon>Siluriformes</taxon>
        <taxon>Ictaluridae</taxon>
        <taxon>Ameiurus</taxon>
    </lineage>
</organism>
<dbReference type="AlphaFoldDB" id="A0A7J6A1Z5"/>
<comment type="caution">
    <text evidence="1">The sequence shown here is derived from an EMBL/GenBank/DDBJ whole genome shotgun (WGS) entry which is preliminary data.</text>
</comment>
<keyword evidence="2" id="KW-1185">Reference proteome</keyword>
<evidence type="ECO:0000313" key="2">
    <source>
        <dbReference type="Proteomes" id="UP000593565"/>
    </source>
</evidence>
<name>A0A7J6A1Z5_AMEME</name>
<sequence length="111" mass="12154">MEVIKGTMFPNDYPELLLFRLMIVFSICIWKKISLARSFNSQNITDTAPAQSPASSSAGFSVVVNAETGSIVNLPALINSTFSDHVGFDITANTQPTQNETEKKHLGKYVT</sequence>
<dbReference type="Proteomes" id="UP000593565">
    <property type="component" value="Unassembled WGS sequence"/>
</dbReference>
<proteinExistence type="predicted"/>
<evidence type="ECO:0000313" key="1">
    <source>
        <dbReference type="EMBL" id="KAF4075488.1"/>
    </source>
</evidence>
<protein>
    <submittedName>
        <fullName evidence="1">Uncharacterized protein</fullName>
    </submittedName>
</protein>
<dbReference type="EMBL" id="JAAGNN010000021">
    <property type="protein sequence ID" value="KAF4075488.1"/>
    <property type="molecule type" value="Genomic_DNA"/>
</dbReference>
<gene>
    <name evidence="1" type="ORF">AMELA_G00235080</name>
</gene>
<accession>A0A7J6A1Z5</accession>